<sequence length="169" mass="17577">MAPGPEHRQEPVAPDKIAESDRAATAADVVVDVENVDATTTGSDNDDAVAANTATVAAAVVAVTAEQSSNVEIAPASFAAGADPISQSSPPNSGADSKQVSIVGGRVEESSPIESRNVRLIMEFFLPPPPPLKVATNLILVEKLEHSAQDVLGVFESVPKILRYCISYN</sequence>
<dbReference type="AlphaFoldDB" id="A0A026W0A6"/>
<accession>A0A026W0A6</accession>
<protein>
    <submittedName>
        <fullName evidence="2">Uncharacterized protein</fullName>
    </submittedName>
</protein>
<organism evidence="2 3">
    <name type="scientific">Ooceraea biroi</name>
    <name type="common">Clonal raider ant</name>
    <name type="synonym">Cerapachys biroi</name>
    <dbReference type="NCBI Taxonomy" id="2015173"/>
    <lineage>
        <taxon>Eukaryota</taxon>
        <taxon>Metazoa</taxon>
        <taxon>Ecdysozoa</taxon>
        <taxon>Arthropoda</taxon>
        <taxon>Hexapoda</taxon>
        <taxon>Insecta</taxon>
        <taxon>Pterygota</taxon>
        <taxon>Neoptera</taxon>
        <taxon>Endopterygota</taxon>
        <taxon>Hymenoptera</taxon>
        <taxon>Apocrita</taxon>
        <taxon>Aculeata</taxon>
        <taxon>Formicoidea</taxon>
        <taxon>Formicidae</taxon>
        <taxon>Dorylinae</taxon>
        <taxon>Ooceraea</taxon>
    </lineage>
</organism>
<evidence type="ECO:0000256" key="1">
    <source>
        <dbReference type="SAM" id="MobiDB-lite"/>
    </source>
</evidence>
<evidence type="ECO:0000313" key="3">
    <source>
        <dbReference type="Proteomes" id="UP000053097"/>
    </source>
</evidence>
<dbReference type="Proteomes" id="UP000053097">
    <property type="component" value="Unassembled WGS sequence"/>
</dbReference>
<feature type="compositionally biased region" description="Polar residues" evidence="1">
    <location>
        <begin position="85"/>
        <end position="100"/>
    </location>
</feature>
<feature type="region of interest" description="Disordered" evidence="1">
    <location>
        <begin position="1"/>
        <end position="25"/>
    </location>
</feature>
<keyword evidence="3" id="KW-1185">Reference proteome</keyword>
<gene>
    <name evidence="2" type="ORF">X777_12380</name>
</gene>
<feature type="compositionally biased region" description="Basic and acidic residues" evidence="1">
    <location>
        <begin position="1"/>
        <end position="10"/>
    </location>
</feature>
<feature type="region of interest" description="Disordered" evidence="1">
    <location>
        <begin position="81"/>
        <end position="102"/>
    </location>
</feature>
<evidence type="ECO:0000313" key="2">
    <source>
        <dbReference type="EMBL" id="EZA49350.1"/>
    </source>
</evidence>
<dbReference type="OrthoDB" id="6426920at2759"/>
<name>A0A026W0A6_OOCBI</name>
<reference evidence="2 3" key="1">
    <citation type="journal article" date="2014" name="Curr. Biol.">
        <title>The genome of the clonal raider ant Cerapachys biroi.</title>
        <authorList>
            <person name="Oxley P.R."/>
            <person name="Ji L."/>
            <person name="Fetter-Pruneda I."/>
            <person name="McKenzie S.K."/>
            <person name="Li C."/>
            <person name="Hu H."/>
            <person name="Zhang G."/>
            <person name="Kronauer D.J."/>
        </authorList>
    </citation>
    <scope>NUCLEOTIDE SEQUENCE [LARGE SCALE GENOMIC DNA]</scope>
</reference>
<dbReference type="EMBL" id="KK107522">
    <property type="protein sequence ID" value="EZA49350.1"/>
    <property type="molecule type" value="Genomic_DNA"/>
</dbReference>
<proteinExistence type="predicted"/>